<sequence>MFRFCRQSDGRAMGQCLGRSGAPFQTDGLSLRLAFITTLDMQPHVKPFPSSKGGGCRSSGCSGC</sequence>
<protein>
    <submittedName>
        <fullName evidence="1">Uncharacterized protein</fullName>
    </submittedName>
</protein>
<keyword evidence="2" id="KW-1185">Reference proteome</keyword>
<dbReference type="GeneID" id="66053639"/>
<dbReference type="Gramene" id="PNW81982">
    <property type="protein sequence ID" value="PNW81982"/>
    <property type="gene ID" value="CHLRE_06g268925v5"/>
</dbReference>
<name>A0A2K3DN89_CHLRE</name>
<proteinExistence type="predicted"/>
<dbReference type="InParanoid" id="A0A2K3DN89"/>
<evidence type="ECO:0000313" key="1">
    <source>
        <dbReference type="EMBL" id="PNW81982.1"/>
    </source>
</evidence>
<dbReference type="EMBL" id="CM008967">
    <property type="protein sequence ID" value="PNW81982.1"/>
    <property type="molecule type" value="Genomic_DNA"/>
</dbReference>
<dbReference type="AlphaFoldDB" id="A0A2K3DN89"/>
<dbReference type="KEGG" id="cre:CHLRE_06g268925v5"/>
<gene>
    <name evidence="1" type="ORF">CHLRE_06g268925v5</name>
</gene>
<evidence type="ECO:0000313" key="2">
    <source>
        <dbReference type="Proteomes" id="UP000006906"/>
    </source>
</evidence>
<organism evidence="1 2">
    <name type="scientific">Chlamydomonas reinhardtii</name>
    <name type="common">Chlamydomonas smithii</name>
    <dbReference type="NCBI Taxonomy" id="3055"/>
    <lineage>
        <taxon>Eukaryota</taxon>
        <taxon>Viridiplantae</taxon>
        <taxon>Chlorophyta</taxon>
        <taxon>core chlorophytes</taxon>
        <taxon>Chlorophyceae</taxon>
        <taxon>CS clade</taxon>
        <taxon>Chlamydomonadales</taxon>
        <taxon>Chlamydomonadaceae</taxon>
        <taxon>Chlamydomonas</taxon>
    </lineage>
</organism>
<accession>A0A2K3DN89</accession>
<dbReference type="RefSeq" id="XP_042923609.1">
    <property type="nucleotide sequence ID" value="XM_043062903.1"/>
</dbReference>
<dbReference type="Proteomes" id="UP000006906">
    <property type="component" value="Chromosome 6"/>
</dbReference>
<reference evidence="1 2" key="1">
    <citation type="journal article" date="2007" name="Science">
        <title>The Chlamydomonas genome reveals the evolution of key animal and plant functions.</title>
        <authorList>
            <person name="Merchant S.S."/>
            <person name="Prochnik S.E."/>
            <person name="Vallon O."/>
            <person name="Harris E.H."/>
            <person name="Karpowicz S.J."/>
            <person name="Witman G.B."/>
            <person name="Terry A."/>
            <person name="Salamov A."/>
            <person name="Fritz-Laylin L.K."/>
            <person name="Marechal-Drouard L."/>
            <person name="Marshall W.F."/>
            <person name="Qu L.H."/>
            <person name="Nelson D.R."/>
            <person name="Sanderfoot A.A."/>
            <person name="Spalding M.H."/>
            <person name="Kapitonov V.V."/>
            <person name="Ren Q."/>
            <person name="Ferris P."/>
            <person name="Lindquist E."/>
            <person name="Shapiro H."/>
            <person name="Lucas S.M."/>
            <person name="Grimwood J."/>
            <person name="Schmutz J."/>
            <person name="Cardol P."/>
            <person name="Cerutti H."/>
            <person name="Chanfreau G."/>
            <person name="Chen C.L."/>
            <person name="Cognat V."/>
            <person name="Croft M.T."/>
            <person name="Dent R."/>
            <person name="Dutcher S."/>
            <person name="Fernandez E."/>
            <person name="Fukuzawa H."/>
            <person name="Gonzalez-Ballester D."/>
            <person name="Gonzalez-Halphen D."/>
            <person name="Hallmann A."/>
            <person name="Hanikenne M."/>
            <person name="Hippler M."/>
            <person name="Inwood W."/>
            <person name="Jabbari K."/>
            <person name="Kalanon M."/>
            <person name="Kuras R."/>
            <person name="Lefebvre P.A."/>
            <person name="Lemaire S.D."/>
            <person name="Lobanov A.V."/>
            <person name="Lohr M."/>
            <person name="Manuell A."/>
            <person name="Meier I."/>
            <person name="Mets L."/>
            <person name="Mittag M."/>
            <person name="Mittelmeier T."/>
            <person name="Moroney J.V."/>
            <person name="Moseley J."/>
            <person name="Napoli C."/>
            <person name="Nedelcu A.M."/>
            <person name="Niyogi K."/>
            <person name="Novoselov S.V."/>
            <person name="Paulsen I.T."/>
            <person name="Pazour G."/>
            <person name="Purton S."/>
            <person name="Ral J.P."/>
            <person name="Riano-Pachon D.M."/>
            <person name="Riekhof W."/>
            <person name="Rymarquis L."/>
            <person name="Schroda M."/>
            <person name="Stern D."/>
            <person name="Umen J."/>
            <person name="Willows R."/>
            <person name="Wilson N."/>
            <person name="Zimmer S.L."/>
            <person name="Allmer J."/>
            <person name="Balk J."/>
            <person name="Bisova K."/>
            <person name="Chen C.J."/>
            <person name="Elias M."/>
            <person name="Gendler K."/>
            <person name="Hauser C."/>
            <person name="Lamb M.R."/>
            <person name="Ledford H."/>
            <person name="Long J.C."/>
            <person name="Minagawa J."/>
            <person name="Page M.D."/>
            <person name="Pan J."/>
            <person name="Pootakham W."/>
            <person name="Roje S."/>
            <person name="Rose A."/>
            <person name="Stahlberg E."/>
            <person name="Terauchi A.M."/>
            <person name="Yang P."/>
            <person name="Ball S."/>
            <person name="Bowler C."/>
            <person name="Dieckmann C.L."/>
            <person name="Gladyshev V.N."/>
            <person name="Green P."/>
            <person name="Jorgensen R."/>
            <person name="Mayfield S."/>
            <person name="Mueller-Roeber B."/>
            <person name="Rajamani S."/>
            <person name="Sayre R.T."/>
            <person name="Brokstein P."/>
            <person name="Dubchak I."/>
            <person name="Goodstein D."/>
            <person name="Hornick L."/>
            <person name="Huang Y.W."/>
            <person name="Jhaveri J."/>
            <person name="Luo Y."/>
            <person name="Martinez D."/>
            <person name="Ngau W.C."/>
            <person name="Otillar B."/>
            <person name="Poliakov A."/>
            <person name="Porter A."/>
            <person name="Szajkowski L."/>
            <person name="Werner G."/>
            <person name="Zhou K."/>
            <person name="Grigoriev I.V."/>
            <person name="Rokhsar D.S."/>
            <person name="Grossman A.R."/>
        </authorList>
    </citation>
    <scope>NUCLEOTIDE SEQUENCE [LARGE SCALE GENOMIC DNA]</scope>
    <source>
        <strain evidence="2">CC-503</strain>
    </source>
</reference>